<dbReference type="Pfam" id="PF13508">
    <property type="entry name" value="Acetyltransf_7"/>
    <property type="match status" value="1"/>
</dbReference>
<keyword evidence="1 4" id="KW-0808">Transferase</keyword>
<dbReference type="Gene3D" id="3.40.630.30">
    <property type="match status" value="1"/>
</dbReference>
<dbReference type="PANTHER" id="PTHR43800:SF1">
    <property type="entry name" value="PEPTIDYL-LYSINE N-ACETYLTRANSFERASE YJAB"/>
    <property type="match status" value="1"/>
</dbReference>
<dbReference type="InterPro" id="IPR000182">
    <property type="entry name" value="GNAT_dom"/>
</dbReference>
<dbReference type="PROSITE" id="PS51186">
    <property type="entry name" value="GNAT"/>
    <property type="match status" value="1"/>
</dbReference>
<feature type="domain" description="N-acetyltransferase" evidence="3">
    <location>
        <begin position="1"/>
        <end position="143"/>
    </location>
</feature>
<dbReference type="InterPro" id="IPR016181">
    <property type="entry name" value="Acyl_CoA_acyltransferase"/>
</dbReference>
<evidence type="ECO:0000313" key="5">
    <source>
        <dbReference type="Proteomes" id="UP000283513"/>
    </source>
</evidence>
<keyword evidence="2" id="KW-0012">Acyltransferase</keyword>
<dbReference type="GO" id="GO:0016747">
    <property type="term" value="F:acyltransferase activity, transferring groups other than amino-acyl groups"/>
    <property type="evidence" value="ECO:0007669"/>
    <property type="project" value="InterPro"/>
</dbReference>
<dbReference type="NCBIfam" id="NF007853">
    <property type="entry name" value="PRK10562.1"/>
    <property type="match status" value="1"/>
</dbReference>
<dbReference type="CDD" id="cd04301">
    <property type="entry name" value="NAT_SF"/>
    <property type="match status" value="1"/>
</dbReference>
<organism evidence="4 5">
    <name type="scientific">Roseburia intestinalis</name>
    <dbReference type="NCBI Taxonomy" id="166486"/>
    <lineage>
        <taxon>Bacteria</taxon>
        <taxon>Bacillati</taxon>
        <taxon>Bacillota</taxon>
        <taxon>Clostridia</taxon>
        <taxon>Lachnospirales</taxon>
        <taxon>Lachnospiraceae</taxon>
        <taxon>Roseburia</taxon>
    </lineage>
</organism>
<dbReference type="PANTHER" id="PTHR43800">
    <property type="entry name" value="PEPTIDYL-LYSINE N-ACETYLTRANSFERASE YJAB"/>
    <property type="match status" value="1"/>
</dbReference>
<dbReference type="Proteomes" id="UP000283513">
    <property type="component" value="Unassembled WGS sequence"/>
</dbReference>
<sequence length="144" mass="17023">MIRKMEEKDISDVLQIWLETNIKAHSFIDKEYWTGNYEMVKQILPEAEVYVYEEEKNGQIDGFIGINDCYIEGLFVKESAQSMGIGKCLLDHAKRGKTELHLGVYQKNVRAVRFYLRENFLIQAEEIDEDTGEKEYIMRWENET</sequence>
<accession>A0A3R6HE18</accession>
<dbReference type="AlphaFoldDB" id="A0A3R6HE18"/>
<proteinExistence type="predicted"/>
<comment type="caution">
    <text evidence="4">The sequence shown here is derived from an EMBL/GenBank/DDBJ whole genome shotgun (WGS) entry which is preliminary data.</text>
</comment>
<protein>
    <submittedName>
        <fullName evidence="4">N-acetyltransferase</fullName>
    </submittedName>
</protein>
<evidence type="ECO:0000256" key="1">
    <source>
        <dbReference type="ARBA" id="ARBA00022679"/>
    </source>
</evidence>
<evidence type="ECO:0000259" key="3">
    <source>
        <dbReference type="PROSITE" id="PS51186"/>
    </source>
</evidence>
<dbReference type="EMBL" id="QSHO01000008">
    <property type="protein sequence ID" value="RHC16648.1"/>
    <property type="molecule type" value="Genomic_DNA"/>
</dbReference>
<reference evidence="4 5" key="1">
    <citation type="submission" date="2018-08" db="EMBL/GenBank/DDBJ databases">
        <title>A genome reference for cultivated species of the human gut microbiota.</title>
        <authorList>
            <person name="Zou Y."/>
            <person name="Xue W."/>
            <person name="Luo G."/>
        </authorList>
    </citation>
    <scope>NUCLEOTIDE SEQUENCE [LARGE SCALE GENOMIC DNA]</scope>
    <source>
        <strain evidence="4 5">AM37-1AC</strain>
    </source>
</reference>
<name>A0A3R6HE18_9FIRM</name>
<dbReference type="SUPFAM" id="SSF55729">
    <property type="entry name" value="Acyl-CoA N-acyltransferases (Nat)"/>
    <property type="match status" value="1"/>
</dbReference>
<dbReference type="RefSeq" id="WP_118597933.1">
    <property type="nucleotide sequence ID" value="NZ_QSHO01000008.1"/>
</dbReference>
<evidence type="ECO:0000313" key="4">
    <source>
        <dbReference type="EMBL" id="RHC16648.1"/>
    </source>
</evidence>
<evidence type="ECO:0000256" key="2">
    <source>
        <dbReference type="ARBA" id="ARBA00023315"/>
    </source>
</evidence>
<gene>
    <name evidence="4" type="ORF">DW856_10030</name>
</gene>